<feature type="compositionally biased region" description="Polar residues" evidence="1">
    <location>
        <begin position="227"/>
        <end position="252"/>
    </location>
</feature>
<evidence type="ECO:0000313" key="3">
    <source>
        <dbReference type="Proteomes" id="UP000726737"/>
    </source>
</evidence>
<evidence type="ECO:0000313" key="2">
    <source>
        <dbReference type="EMBL" id="KAG0261807.1"/>
    </source>
</evidence>
<feature type="compositionally biased region" description="Low complexity" evidence="1">
    <location>
        <begin position="85"/>
        <end position="98"/>
    </location>
</feature>
<dbReference type="EMBL" id="JAAAJA010000114">
    <property type="protein sequence ID" value="KAG0261807.1"/>
    <property type="molecule type" value="Genomic_DNA"/>
</dbReference>
<feature type="compositionally biased region" description="Basic and acidic residues" evidence="1">
    <location>
        <begin position="198"/>
        <end position="210"/>
    </location>
</feature>
<sequence length="321" mass="34325">MFDPLRLYSWTKATFVAAIQTNFPWAGPLDTSCEGQLVVGMEAYASTKVVSLASTSIPPYQPEVDIQDLSVSDMSAQMNNVDAFQSSGQNDSSASSTQHPVVSASVDKRQDLDQPGHHAIDLHSKEDEDNFMRPVASSELESAKVAESVGARNTTPHVVSSASAPTAVDPGDTLTPDMTTISQPAMLPRKRQLPESILRSKNDSENEGPVHLRQRQTSPKDKGNGGASMSSTKTLTLSPKPSLSAGSTQQAQEAEVNPSGLEEAQVELQPADMENDSDAQSDASIDAAEYLDTIRGQIDEDLPLLAVDITDIALTLKQFGK</sequence>
<feature type="region of interest" description="Disordered" evidence="1">
    <location>
        <begin position="138"/>
        <end position="261"/>
    </location>
</feature>
<comment type="caution">
    <text evidence="2">The sequence shown here is derived from an EMBL/GenBank/DDBJ whole genome shotgun (WGS) entry which is preliminary data.</text>
</comment>
<accession>A0A9P6Q6T2</accession>
<protein>
    <submittedName>
        <fullName evidence="2">Uncharacterized protein</fullName>
    </submittedName>
</protein>
<evidence type="ECO:0000256" key="1">
    <source>
        <dbReference type="SAM" id="MobiDB-lite"/>
    </source>
</evidence>
<dbReference type="OrthoDB" id="2434879at2759"/>
<name>A0A9P6Q6T2_9FUNG</name>
<dbReference type="AlphaFoldDB" id="A0A9P6Q6T2"/>
<feature type="region of interest" description="Disordered" evidence="1">
    <location>
        <begin position="84"/>
        <end position="116"/>
    </location>
</feature>
<gene>
    <name evidence="2" type="ORF">BG011_000638</name>
</gene>
<keyword evidence="3" id="KW-1185">Reference proteome</keyword>
<feature type="compositionally biased region" description="Polar residues" evidence="1">
    <location>
        <begin position="151"/>
        <end position="164"/>
    </location>
</feature>
<reference evidence="2" key="1">
    <citation type="journal article" date="2020" name="Fungal Divers.">
        <title>Resolving the Mortierellaceae phylogeny through synthesis of multi-gene phylogenetics and phylogenomics.</title>
        <authorList>
            <person name="Vandepol N."/>
            <person name="Liber J."/>
            <person name="Desiro A."/>
            <person name="Na H."/>
            <person name="Kennedy M."/>
            <person name="Barry K."/>
            <person name="Grigoriev I.V."/>
            <person name="Miller A.N."/>
            <person name="O'Donnell K."/>
            <person name="Stajich J.E."/>
            <person name="Bonito G."/>
        </authorList>
    </citation>
    <scope>NUCLEOTIDE SEQUENCE</scope>
    <source>
        <strain evidence="2">KOD948</strain>
    </source>
</reference>
<feature type="compositionally biased region" description="Basic and acidic residues" evidence="1">
    <location>
        <begin position="106"/>
        <end position="116"/>
    </location>
</feature>
<organism evidence="2 3">
    <name type="scientific">Mortierella polycephala</name>
    <dbReference type="NCBI Taxonomy" id="41804"/>
    <lineage>
        <taxon>Eukaryota</taxon>
        <taxon>Fungi</taxon>
        <taxon>Fungi incertae sedis</taxon>
        <taxon>Mucoromycota</taxon>
        <taxon>Mortierellomycotina</taxon>
        <taxon>Mortierellomycetes</taxon>
        <taxon>Mortierellales</taxon>
        <taxon>Mortierellaceae</taxon>
        <taxon>Mortierella</taxon>
    </lineage>
</organism>
<dbReference type="Proteomes" id="UP000726737">
    <property type="component" value="Unassembled WGS sequence"/>
</dbReference>
<proteinExistence type="predicted"/>